<dbReference type="Pfam" id="PF03264">
    <property type="entry name" value="Cytochrom_NNT"/>
    <property type="match status" value="1"/>
</dbReference>
<gene>
    <name evidence="10" type="ORF">K8I29_15820</name>
</gene>
<keyword evidence="6" id="KW-0249">Electron transport</keyword>
<feature type="domain" description="NapC/NirT cytochrome c N-terminal" evidence="9">
    <location>
        <begin position="23"/>
        <end position="80"/>
    </location>
</feature>
<protein>
    <submittedName>
        <fullName evidence="10">NapC/NirT family cytochrome c</fullName>
    </submittedName>
</protein>
<accession>A0A953JDL6</accession>
<dbReference type="SUPFAM" id="SSF48695">
    <property type="entry name" value="Multiheme cytochromes"/>
    <property type="match status" value="1"/>
</dbReference>
<reference evidence="10" key="2">
    <citation type="submission" date="2021-08" db="EMBL/GenBank/DDBJ databases">
        <authorList>
            <person name="Dalcin Martins P."/>
        </authorList>
    </citation>
    <scope>NUCLEOTIDE SEQUENCE</scope>
    <source>
        <strain evidence="10">MAG_39</strain>
    </source>
</reference>
<dbReference type="InterPro" id="IPR036280">
    <property type="entry name" value="Multihaem_cyt_sf"/>
</dbReference>
<keyword evidence="8" id="KW-0472">Membrane</keyword>
<keyword evidence="8" id="KW-0812">Transmembrane</keyword>
<evidence type="ECO:0000256" key="1">
    <source>
        <dbReference type="ARBA" id="ARBA00004196"/>
    </source>
</evidence>
<keyword evidence="5" id="KW-0732">Signal</keyword>
<dbReference type="GO" id="GO:0030313">
    <property type="term" value="C:cell envelope"/>
    <property type="evidence" value="ECO:0007669"/>
    <property type="project" value="UniProtKB-SubCell"/>
</dbReference>
<comment type="caution">
    <text evidence="10">The sequence shown here is derived from an EMBL/GenBank/DDBJ whole genome shotgun (WGS) entry which is preliminary data.</text>
</comment>
<dbReference type="InterPro" id="IPR005126">
    <property type="entry name" value="NapC/NirT_cyt_c_N"/>
</dbReference>
<dbReference type="AlphaFoldDB" id="A0A953JDL6"/>
<dbReference type="Gene3D" id="1.10.3820.10">
    <property type="entry name" value="Di-heme elbow motif domain"/>
    <property type="match status" value="1"/>
</dbReference>
<evidence type="ECO:0000256" key="5">
    <source>
        <dbReference type="ARBA" id="ARBA00022729"/>
    </source>
</evidence>
<dbReference type="InterPro" id="IPR051829">
    <property type="entry name" value="Multiheme_Cytochr_ET"/>
</dbReference>
<keyword evidence="8" id="KW-1133">Transmembrane helix</keyword>
<organism evidence="10 11">
    <name type="scientific">Candidatus Nitrobium versatile</name>
    <dbReference type="NCBI Taxonomy" id="2884831"/>
    <lineage>
        <taxon>Bacteria</taxon>
        <taxon>Pseudomonadati</taxon>
        <taxon>Nitrospirota</taxon>
        <taxon>Nitrospiria</taxon>
        <taxon>Nitrospirales</taxon>
        <taxon>Nitrospiraceae</taxon>
        <taxon>Candidatus Nitrobium</taxon>
    </lineage>
</organism>
<evidence type="ECO:0000313" key="11">
    <source>
        <dbReference type="Proteomes" id="UP000705867"/>
    </source>
</evidence>
<evidence type="ECO:0000256" key="6">
    <source>
        <dbReference type="ARBA" id="ARBA00022982"/>
    </source>
</evidence>
<comment type="subcellular location">
    <subcellularLocation>
        <location evidence="1">Cell envelope</location>
    </subcellularLocation>
</comment>
<keyword evidence="4" id="KW-0479">Metal-binding</keyword>
<evidence type="ECO:0000256" key="7">
    <source>
        <dbReference type="ARBA" id="ARBA00023004"/>
    </source>
</evidence>
<keyword evidence="2" id="KW-0813">Transport</keyword>
<dbReference type="InterPro" id="IPR038266">
    <property type="entry name" value="NapC/NirT_cytc_sf"/>
</dbReference>
<feature type="transmembrane region" description="Helical" evidence="8">
    <location>
        <begin position="20"/>
        <end position="40"/>
    </location>
</feature>
<keyword evidence="7" id="KW-0408">Iron</keyword>
<name>A0A953JDL6_9BACT</name>
<sequence>MKGRKNRGFAESFEALIEHIKGFVLAAFVIVAVLGALVGYRYHRYTQEDPEFCASCHLMSDAFKEWQKGRHRDVVCQKCHHLSIFEKNQLLIAFVVKGKEPLAQTHGREKPWKACRECHMDNIAQGSLTMKKSYGHARHVFMQGMECKACHKGTLHYFRPNEDSCRKCHQERGVHGIGAEAFSCLKCHSFSEKTPTMVPKDVCIRCHTHIPRKGPMADLLCHQCHKPHGKINPTSASCIATCHSNETAVGQHGIHMKRGLDCMDCHKPHSWVVGQERAKTLCSRCHPAKDPKLFIY</sequence>
<proteinExistence type="predicted"/>
<dbReference type="PANTHER" id="PTHR35038">
    <property type="entry name" value="DISSIMILATORY SULFITE REDUCTASE SIRA"/>
    <property type="match status" value="1"/>
</dbReference>
<evidence type="ECO:0000256" key="4">
    <source>
        <dbReference type="ARBA" id="ARBA00022723"/>
    </source>
</evidence>
<dbReference type="GO" id="GO:0046872">
    <property type="term" value="F:metal ion binding"/>
    <property type="evidence" value="ECO:0007669"/>
    <property type="project" value="UniProtKB-KW"/>
</dbReference>
<evidence type="ECO:0000313" key="10">
    <source>
        <dbReference type="EMBL" id="MBZ0157664.1"/>
    </source>
</evidence>
<reference evidence="10" key="1">
    <citation type="journal article" date="2021" name="bioRxiv">
        <title>Unraveling nitrogen, sulfur and carbon metabolic pathways and microbial community transcriptional responses to substrate deprivation and toxicity stresses in a bioreactor mimicking anoxic brackish coastal sediment conditions.</title>
        <authorList>
            <person name="Martins P.D."/>
            <person name="Echeveste M.J."/>
            <person name="Arshad A."/>
            <person name="Kurth J."/>
            <person name="Ouboter H."/>
            <person name="Jetten M.S.M."/>
            <person name="Welte C.U."/>
        </authorList>
    </citation>
    <scope>NUCLEOTIDE SEQUENCE</scope>
    <source>
        <strain evidence="10">MAG_39</strain>
    </source>
</reference>
<dbReference type="EMBL" id="JAIOIV010000125">
    <property type="protein sequence ID" value="MBZ0157664.1"/>
    <property type="molecule type" value="Genomic_DNA"/>
</dbReference>
<dbReference type="Proteomes" id="UP000705867">
    <property type="component" value="Unassembled WGS sequence"/>
</dbReference>
<evidence type="ECO:0000256" key="3">
    <source>
        <dbReference type="ARBA" id="ARBA00022617"/>
    </source>
</evidence>
<evidence type="ECO:0000256" key="2">
    <source>
        <dbReference type="ARBA" id="ARBA00022448"/>
    </source>
</evidence>
<evidence type="ECO:0000256" key="8">
    <source>
        <dbReference type="SAM" id="Phobius"/>
    </source>
</evidence>
<evidence type="ECO:0000259" key="9">
    <source>
        <dbReference type="Pfam" id="PF03264"/>
    </source>
</evidence>
<keyword evidence="3" id="KW-0349">Heme</keyword>